<evidence type="ECO:0000313" key="2">
    <source>
        <dbReference type="Ensembl" id="ENSAMXP00005035422.1"/>
    </source>
</evidence>
<feature type="compositionally biased region" description="Basic and acidic residues" evidence="1">
    <location>
        <begin position="110"/>
        <end position="135"/>
    </location>
</feature>
<feature type="compositionally biased region" description="Basic residues" evidence="1">
    <location>
        <begin position="98"/>
        <end position="109"/>
    </location>
</feature>
<proteinExistence type="predicted"/>
<feature type="region of interest" description="Disordered" evidence="1">
    <location>
        <begin position="1"/>
        <end position="163"/>
    </location>
</feature>
<dbReference type="AlphaFoldDB" id="A0A8B9KGU6"/>
<organism evidence="2 3">
    <name type="scientific">Astyanax mexicanus</name>
    <name type="common">Blind cave fish</name>
    <name type="synonym">Astyanax fasciatus mexicanus</name>
    <dbReference type="NCBI Taxonomy" id="7994"/>
    <lineage>
        <taxon>Eukaryota</taxon>
        <taxon>Metazoa</taxon>
        <taxon>Chordata</taxon>
        <taxon>Craniata</taxon>
        <taxon>Vertebrata</taxon>
        <taxon>Euteleostomi</taxon>
        <taxon>Actinopterygii</taxon>
        <taxon>Neopterygii</taxon>
        <taxon>Teleostei</taxon>
        <taxon>Ostariophysi</taxon>
        <taxon>Characiformes</taxon>
        <taxon>Characoidei</taxon>
        <taxon>Acestrorhamphidae</taxon>
        <taxon>Acestrorhamphinae</taxon>
        <taxon>Astyanax</taxon>
    </lineage>
</organism>
<dbReference type="InterPro" id="IPR037690">
    <property type="entry name" value="FAM204A"/>
</dbReference>
<evidence type="ECO:0000256" key="1">
    <source>
        <dbReference type="SAM" id="MobiDB-lite"/>
    </source>
</evidence>
<dbReference type="PANTHER" id="PTHR14386">
    <property type="entry name" value="PROTEIN FAM204A"/>
    <property type="match status" value="1"/>
</dbReference>
<dbReference type="Proteomes" id="UP000694621">
    <property type="component" value="Unplaced"/>
</dbReference>
<protein>
    <recommendedName>
        <fullName evidence="4">Protein FAM204A</fullName>
    </recommendedName>
</protein>
<sequence length="240" mass="26813">MYSGLLPKGLSEADVSSSGEEEEDSRLKAPSPGAEPDLRPPSPPASNLSYRAEAGSGCASGQTGPSTDGCLPGVPPQLWQKFKDLQREKEDQKLDQPHRKRRRKTRHQKDRTQEKDGDTEQKRECEEERGKHWEELTQYFGTNERFQPPACSRPPLKSGLEKSMESAIAEGDYAKAEELSDRLATREIHLQRLQDSVAKPGTRQTDVHRKASVLFLFALGELAQAADHNEWPRSRGVLAV</sequence>
<feature type="compositionally biased region" description="Basic and acidic residues" evidence="1">
    <location>
        <begin position="81"/>
        <end position="97"/>
    </location>
</feature>
<accession>A0A8B9KGU6</accession>
<evidence type="ECO:0000313" key="3">
    <source>
        <dbReference type="Proteomes" id="UP000694621"/>
    </source>
</evidence>
<name>A0A8B9KGU6_ASTMX</name>
<dbReference type="Ensembl" id="ENSAMXT00005038633.1">
    <property type="protein sequence ID" value="ENSAMXP00005035422.1"/>
    <property type="gene ID" value="ENSAMXG00005017006.1"/>
</dbReference>
<evidence type="ECO:0008006" key="4">
    <source>
        <dbReference type="Google" id="ProtNLM"/>
    </source>
</evidence>
<dbReference type="PANTHER" id="PTHR14386:SF2">
    <property type="entry name" value="PROTEIN FAM204A"/>
    <property type="match status" value="1"/>
</dbReference>
<reference evidence="2" key="1">
    <citation type="submission" date="2025-08" db="UniProtKB">
        <authorList>
            <consortium name="Ensembl"/>
        </authorList>
    </citation>
    <scope>IDENTIFICATION</scope>
</reference>